<dbReference type="RefSeq" id="WP_227177914.1">
    <property type="nucleotide sequence ID" value="NZ_JAJBZT010000001.1"/>
</dbReference>
<proteinExistence type="predicted"/>
<evidence type="ECO:0000313" key="1">
    <source>
        <dbReference type="EMBL" id="MCB6182311.1"/>
    </source>
</evidence>
<organism evidence="1 2">
    <name type="scientific">Leeia speluncae</name>
    <dbReference type="NCBI Taxonomy" id="2884804"/>
    <lineage>
        <taxon>Bacteria</taxon>
        <taxon>Pseudomonadati</taxon>
        <taxon>Pseudomonadota</taxon>
        <taxon>Betaproteobacteria</taxon>
        <taxon>Neisseriales</taxon>
        <taxon>Leeiaceae</taxon>
        <taxon>Leeia</taxon>
    </lineage>
</organism>
<name>A0ABS8D285_9NEIS</name>
<evidence type="ECO:0008006" key="3">
    <source>
        <dbReference type="Google" id="ProtNLM"/>
    </source>
</evidence>
<evidence type="ECO:0000313" key="2">
    <source>
        <dbReference type="Proteomes" id="UP001165395"/>
    </source>
</evidence>
<dbReference type="EMBL" id="JAJBZT010000001">
    <property type="protein sequence ID" value="MCB6182311.1"/>
    <property type="molecule type" value="Genomic_DNA"/>
</dbReference>
<accession>A0ABS8D285</accession>
<gene>
    <name evidence="1" type="ORF">LIN78_01915</name>
</gene>
<sequence>MIKEEGKLPIGIEFEGKTHTAFTIRPAKMRDNVEAVEELGGDASLNRLSAAVLARQILSLGEIPKDKITSDLILDLDEEDWLELEAAKGRLAKKRQPLKSDSESNASL</sequence>
<keyword evidence="2" id="KW-1185">Reference proteome</keyword>
<reference evidence="1" key="1">
    <citation type="submission" date="2021-10" db="EMBL/GenBank/DDBJ databases">
        <title>The complete genome sequence of Leeia sp. TBRC 13508.</title>
        <authorList>
            <person name="Charoenyingcharoen P."/>
            <person name="Yukphan P."/>
        </authorList>
    </citation>
    <scope>NUCLEOTIDE SEQUENCE</scope>
    <source>
        <strain evidence="1">TBRC 13508</strain>
    </source>
</reference>
<dbReference type="Proteomes" id="UP001165395">
    <property type="component" value="Unassembled WGS sequence"/>
</dbReference>
<protein>
    <recommendedName>
        <fullName evidence="3">Phage tail assembly protein</fullName>
    </recommendedName>
</protein>
<comment type="caution">
    <text evidence="1">The sequence shown here is derived from an EMBL/GenBank/DDBJ whole genome shotgun (WGS) entry which is preliminary data.</text>
</comment>